<dbReference type="Gene3D" id="1.10.3110.10">
    <property type="entry name" value="protoporphyrinogen ix oxidase, domain 3"/>
    <property type="match status" value="1"/>
</dbReference>
<dbReference type="InterPro" id="IPR050464">
    <property type="entry name" value="Zeta_carotene_desat/Oxidored"/>
</dbReference>
<dbReference type="Gene3D" id="3.50.50.60">
    <property type="entry name" value="FAD/NAD(P)-binding domain"/>
    <property type="match status" value="1"/>
</dbReference>
<dbReference type="RefSeq" id="WP_116615916.1">
    <property type="nucleotide sequence ID" value="NZ_QENY01000003.1"/>
</dbReference>
<dbReference type="InterPro" id="IPR004572">
    <property type="entry name" value="Protoporphyrinogen_oxidase"/>
</dbReference>
<comment type="function">
    <text evidence="6">Involved in coproporphyrin-dependent heme b biosynthesis. Catalyzes the oxidation of coproporphyrinogen III to coproporphyrin III.</text>
</comment>
<evidence type="ECO:0000256" key="3">
    <source>
        <dbReference type="ARBA" id="ARBA00022827"/>
    </source>
</evidence>
<dbReference type="NCBIfam" id="TIGR00562">
    <property type="entry name" value="proto_IX_ox"/>
    <property type="match status" value="1"/>
</dbReference>
<evidence type="ECO:0000313" key="9">
    <source>
        <dbReference type="Proteomes" id="UP000245870"/>
    </source>
</evidence>
<accession>A0A2U0UK19</accession>
<keyword evidence="6" id="KW-0963">Cytoplasm</keyword>
<keyword evidence="9" id="KW-1185">Reference proteome</keyword>
<dbReference type="InterPro" id="IPR002937">
    <property type="entry name" value="Amino_oxidase"/>
</dbReference>
<dbReference type="EMBL" id="QENY01000003">
    <property type="protein sequence ID" value="PVX57994.1"/>
    <property type="molecule type" value="Genomic_DNA"/>
</dbReference>
<comment type="caution">
    <text evidence="8">The sequence shown here is derived from an EMBL/GenBank/DDBJ whole genome shotgun (WGS) entry which is preliminary data.</text>
</comment>
<dbReference type="GO" id="GO:0004729">
    <property type="term" value="F:oxygen-dependent protoporphyrinogen oxidase activity"/>
    <property type="evidence" value="ECO:0007669"/>
    <property type="project" value="UniProtKB-UniRule"/>
</dbReference>
<dbReference type="SUPFAM" id="SSF54373">
    <property type="entry name" value="FAD-linked reductases, C-terminal domain"/>
    <property type="match status" value="1"/>
</dbReference>
<evidence type="ECO:0000256" key="1">
    <source>
        <dbReference type="ARBA" id="ARBA00001974"/>
    </source>
</evidence>
<evidence type="ECO:0000256" key="6">
    <source>
        <dbReference type="RuleBase" id="RU364052"/>
    </source>
</evidence>
<gene>
    <name evidence="8" type="ORF">C7379_103118</name>
</gene>
<sequence length="473" mass="52262">MEQKKQSTNTPVTPSANHEADVVVIGAGLTGLTTAFYLTRGGKNVAMIETSDRVGGQIHSHRVGDFIFESGPNTGAISYPEVVRLFEDLKPSCELEEAHKSSKRRLIWKGHKFHELPSGPISGLRTPLFTWHDKIRILFEPWRKKGTNPNESVGDMAARRLGKSFVDYAVDPFLSGVYASDPDRLPTRLALPKLYNLEQNYGSFIRGALAKLKERKSTADRMATKGVFSARGGLSNLTNALAQSIGMDRIHTSAQNVSVMPKDKGWVVTFRSKDGIETTIACQRVVTTCPAYALPTLLPFIDKAQMAKLSNLYYAPIVQIGVGLTHHGGIKYNAFGGLVPSKEHKKVLGILFPSACFDGRAPKEGVSYTFFLGGTRHPEYVEKSDEELKKIIDDTLHDMLKYPADMHADSIQIYRHKRAIPQYELSSQERFDTIEELAAQYPTLTIAGNLWGGIGMADRIKQAVGVAKDINRG</sequence>
<feature type="domain" description="Amine oxidase" evidence="7">
    <location>
        <begin position="29"/>
        <end position="470"/>
    </location>
</feature>
<proteinExistence type="inferred from homology"/>
<dbReference type="PANTHER" id="PTHR42923:SF3">
    <property type="entry name" value="PROTOPORPHYRINOGEN OXIDASE"/>
    <property type="match status" value="1"/>
</dbReference>
<name>A0A2U0UK19_9BACT</name>
<comment type="catalytic activity">
    <reaction evidence="6">
        <text>coproporphyrinogen III + 3 O2 = coproporphyrin III + 3 H2O2</text>
        <dbReference type="Rhea" id="RHEA:43436"/>
        <dbReference type="ChEBI" id="CHEBI:15379"/>
        <dbReference type="ChEBI" id="CHEBI:16240"/>
        <dbReference type="ChEBI" id="CHEBI:57309"/>
        <dbReference type="ChEBI" id="CHEBI:131725"/>
        <dbReference type="EC" id="1.3.3.15"/>
    </reaction>
</comment>
<keyword evidence="2 6" id="KW-0285">Flavoprotein</keyword>
<organism evidence="8 9">
    <name type="scientific">Hallella colorans</name>
    <dbReference type="NCBI Taxonomy" id="1703337"/>
    <lineage>
        <taxon>Bacteria</taxon>
        <taxon>Pseudomonadati</taxon>
        <taxon>Bacteroidota</taxon>
        <taxon>Bacteroidia</taxon>
        <taxon>Bacteroidales</taxon>
        <taxon>Prevotellaceae</taxon>
        <taxon>Hallella</taxon>
    </lineage>
</organism>
<keyword evidence="4 6" id="KW-0560">Oxidoreductase</keyword>
<dbReference type="Proteomes" id="UP000245870">
    <property type="component" value="Unassembled WGS sequence"/>
</dbReference>
<dbReference type="Pfam" id="PF01593">
    <property type="entry name" value="Amino_oxidase"/>
    <property type="match status" value="1"/>
</dbReference>
<keyword evidence="3 6" id="KW-0274">FAD</keyword>
<dbReference type="GO" id="GO:0005737">
    <property type="term" value="C:cytoplasm"/>
    <property type="evidence" value="ECO:0007669"/>
    <property type="project" value="UniProtKB-SubCell"/>
</dbReference>
<comment type="cofactor">
    <cofactor evidence="1 6">
        <name>FAD</name>
        <dbReference type="ChEBI" id="CHEBI:57692"/>
    </cofactor>
</comment>
<comment type="subcellular location">
    <subcellularLocation>
        <location evidence="6">Cytoplasm</location>
    </subcellularLocation>
</comment>
<dbReference type="InterPro" id="IPR036188">
    <property type="entry name" value="FAD/NAD-bd_sf"/>
</dbReference>
<protein>
    <recommendedName>
        <fullName evidence="6">Coproporphyrinogen III oxidase</fullName>
        <ecNumber evidence="6">1.3.3.15</ecNumber>
    </recommendedName>
</protein>
<dbReference type="EC" id="1.3.3.15" evidence="6"/>
<dbReference type="OrthoDB" id="9805195at2"/>
<dbReference type="Gene3D" id="3.90.660.20">
    <property type="entry name" value="Protoporphyrinogen oxidase, mitochondrial, domain 2"/>
    <property type="match status" value="1"/>
</dbReference>
<reference evidence="8 9" key="1">
    <citation type="submission" date="2018-05" db="EMBL/GenBank/DDBJ databases">
        <title>Genomic Encyclopedia of Type Strains, Phase IV (KMG-IV): sequencing the most valuable type-strain genomes for metagenomic binning, comparative biology and taxonomic classification.</title>
        <authorList>
            <person name="Goeker M."/>
        </authorList>
    </citation>
    <scope>NUCLEOTIDE SEQUENCE [LARGE SCALE GENOMIC DNA]</scope>
    <source>
        <strain evidence="8 9">DSM 100333</strain>
    </source>
</reference>
<dbReference type="PANTHER" id="PTHR42923">
    <property type="entry name" value="PROTOPORPHYRINOGEN OXIDASE"/>
    <property type="match status" value="1"/>
</dbReference>
<dbReference type="SUPFAM" id="SSF51905">
    <property type="entry name" value="FAD/NAD(P)-binding domain"/>
    <property type="match status" value="1"/>
</dbReference>
<evidence type="ECO:0000256" key="2">
    <source>
        <dbReference type="ARBA" id="ARBA00022630"/>
    </source>
</evidence>
<evidence type="ECO:0000313" key="8">
    <source>
        <dbReference type="EMBL" id="PVX57994.1"/>
    </source>
</evidence>
<dbReference type="AlphaFoldDB" id="A0A2U0UK19"/>
<evidence type="ECO:0000256" key="5">
    <source>
        <dbReference type="ARBA" id="ARBA00023133"/>
    </source>
</evidence>
<evidence type="ECO:0000256" key="4">
    <source>
        <dbReference type="ARBA" id="ARBA00023002"/>
    </source>
</evidence>
<dbReference type="UniPathway" id="UPA00252"/>
<keyword evidence="5 6" id="KW-0350">Heme biosynthesis</keyword>
<evidence type="ECO:0000259" key="7">
    <source>
        <dbReference type="Pfam" id="PF01593"/>
    </source>
</evidence>
<comment type="similarity">
    <text evidence="6">Belongs to the protoporphyrinogen/coproporphyrinogen oxidase family. Coproporphyrinogen III oxidase subfamily.</text>
</comment>
<comment type="pathway">
    <text evidence="6">Porphyrin-containing compound metabolism; protoheme biosynthesis.</text>
</comment>
<dbReference type="GO" id="GO:0006783">
    <property type="term" value="P:heme biosynthetic process"/>
    <property type="evidence" value="ECO:0007669"/>
    <property type="project" value="UniProtKB-UniRule"/>
</dbReference>